<gene>
    <name evidence="2" type="primary">Znf862-L10</name>
    <name evidence="2" type="ORF">Hamer_G017584</name>
</gene>
<evidence type="ECO:0000256" key="1">
    <source>
        <dbReference type="SAM" id="MobiDB-lite"/>
    </source>
</evidence>
<comment type="caution">
    <text evidence="2">The sequence shown here is derived from an EMBL/GenBank/DDBJ whole genome shotgun (WGS) entry which is preliminary data.</text>
</comment>
<feature type="compositionally biased region" description="Polar residues" evidence="1">
    <location>
        <begin position="514"/>
        <end position="523"/>
    </location>
</feature>
<keyword evidence="3" id="KW-1185">Reference proteome</keyword>
<evidence type="ECO:0000313" key="2">
    <source>
        <dbReference type="EMBL" id="KAG7154379.1"/>
    </source>
</evidence>
<organism evidence="2 3">
    <name type="scientific">Homarus americanus</name>
    <name type="common">American lobster</name>
    <dbReference type="NCBI Taxonomy" id="6706"/>
    <lineage>
        <taxon>Eukaryota</taxon>
        <taxon>Metazoa</taxon>
        <taxon>Ecdysozoa</taxon>
        <taxon>Arthropoda</taxon>
        <taxon>Crustacea</taxon>
        <taxon>Multicrustacea</taxon>
        <taxon>Malacostraca</taxon>
        <taxon>Eumalacostraca</taxon>
        <taxon>Eucarida</taxon>
        <taxon>Decapoda</taxon>
        <taxon>Pleocyemata</taxon>
        <taxon>Astacidea</taxon>
        <taxon>Nephropoidea</taxon>
        <taxon>Nephropidae</taxon>
        <taxon>Homarus</taxon>
    </lineage>
</organism>
<accession>A0A8J5JBX8</accession>
<dbReference type="EMBL" id="JAHLQT010044465">
    <property type="protein sequence ID" value="KAG7154379.1"/>
    <property type="molecule type" value="Genomic_DNA"/>
</dbReference>
<reference evidence="2" key="1">
    <citation type="journal article" date="2021" name="Sci. Adv.">
        <title>The American lobster genome reveals insights on longevity, neural, and immune adaptations.</title>
        <authorList>
            <person name="Polinski J.M."/>
            <person name="Zimin A.V."/>
            <person name="Clark K.F."/>
            <person name="Kohn A.B."/>
            <person name="Sadowski N."/>
            <person name="Timp W."/>
            <person name="Ptitsyn A."/>
            <person name="Khanna P."/>
            <person name="Romanova D.Y."/>
            <person name="Williams P."/>
            <person name="Greenwood S.J."/>
            <person name="Moroz L.L."/>
            <person name="Walt D.R."/>
            <person name="Bodnar A.G."/>
        </authorList>
    </citation>
    <scope>NUCLEOTIDE SEQUENCE</scope>
    <source>
        <strain evidence="2">GMGI-L3</strain>
    </source>
</reference>
<evidence type="ECO:0000313" key="3">
    <source>
        <dbReference type="Proteomes" id="UP000747542"/>
    </source>
</evidence>
<dbReference type="Proteomes" id="UP000747542">
    <property type="component" value="Unassembled WGS sequence"/>
</dbReference>
<feature type="region of interest" description="Disordered" evidence="1">
    <location>
        <begin position="507"/>
        <end position="529"/>
    </location>
</feature>
<dbReference type="PANTHER" id="PTHR46880">
    <property type="entry name" value="RAS-ASSOCIATING DOMAIN-CONTAINING PROTEIN"/>
    <property type="match status" value="1"/>
</dbReference>
<name>A0A8J5JBX8_HOMAM</name>
<dbReference type="PANTHER" id="PTHR46880:SF9">
    <property type="entry name" value="ZINC FINGER PROTEIN 862"/>
    <property type="match status" value="1"/>
</dbReference>
<proteinExistence type="predicted"/>
<sequence>MTPKTKVVLKEKTILKWGKDWLLCEMKGKTLEIHCRACRESVNGSSGCRGAVSVDPFVRGTTNIKKYAVDRHGMSGHHQAAYAAWKTKHHQEEPIVDTVVRINTEYVNMLKLFDITYYLAKHELPFTHLSTLVTLEKKHGVEIEMTCTIPSQARIDELLWSFSAIYHKLPKRPRELKEVYDILQDNTLKHIREDDTRWLEHRRRLLAALDTCYPELIKHLGNICERHDTEEETPTLRSWLMRLTHFRFPLHLAFYRDILQELSEVLMLFQKEGVSVAHVIEGVKTHQQVLEDMITCDGAKVKVLRQGVSQDRYRGVSFSQVREAEDDFVNSRGRLIHSILHCLTEKFHSFTTDEVLRATAVLDPKNWPQDLTGYGYDEIQLLLHHYESVLTHNGCNTLEALAEWVRLKLTIRKHYHGVPWSQLWGELFTRRRLEYENILHLAEIILVFPLSTHKLERTFSTMCRVRTDWRVNLDTTTLDDLMQVSIEGPSATDFTGDSAVTRWWREGRQDKRLQASTPSTGAPSSLPPT</sequence>
<protein>
    <submittedName>
        <fullName evidence="2">Zinc finger protein 862-like 10</fullName>
    </submittedName>
</protein>
<dbReference type="AlphaFoldDB" id="A0A8J5JBX8"/>